<proteinExistence type="predicted"/>
<dbReference type="KEGG" id="lck:HN018_02735"/>
<name>A0A6M8HL92_9PROT</name>
<keyword evidence="2" id="KW-1185">Reference proteome</keyword>
<gene>
    <name evidence="1" type="ORF">HN018_02735</name>
</gene>
<dbReference type="EMBL" id="CP053708">
    <property type="protein sequence ID" value="QKE89109.1"/>
    <property type="molecule type" value="Genomic_DNA"/>
</dbReference>
<evidence type="ECO:0000313" key="2">
    <source>
        <dbReference type="Proteomes" id="UP000500767"/>
    </source>
</evidence>
<organism evidence="1 2">
    <name type="scientific">Lichenicola cladoniae</name>
    <dbReference type="NCBI Taxonomy" id="1484109"/>
    <lineage>
        <taxon>Bacteria</taxon>
        <taxon>Pseudomonadati</taxon>
        <taxon>Pseudomonadota</taxon>
        <taxon>Alphaproteobacteria</taxon>
        <taxon>Acetobacterales</taxon>
        <taxon>Acetobacteraceae</taxon>
        <taxon>Lichenicola</taxon>
    </lineage>
</organism>
<reference evidence="1 2" key="1">
    <citation type="journal article" date="2014" name="World J. Microbiol. Biotechnol.">
        <title>Biodiversity and physiological characteristics of Antarctic and Arctic lichens-associated bacteria.</title>
        <authorList>
            <person name="Lee Y.M."/>
            <person name="Kim E.H."/>
            <person name="Lee H.K."/>
            <person name="Hong S.G."/>
        </authorList>
    </citation>
    <scope>NUCLEOTIDE SEQUENCE [LARGE SCALE GENOMIC DNA]</scope>
    <source>
        <strain evidence="1 2">PAMC 26569</strain>
    </source>
</reference>
<dbReference type="Proteomes" id="UP000500767">
    <property type="component" value="Chromosome"/>
</dbReference>
<sequence length="126" mass="14922">MPAIIGASRWLDASAGIRIMVAMDRAVAARRMYLIKTLRTRVCPAFAVRRNFVRRVPYSRQPMVWMQEIWNLRNVSRASDCRVVFWKEQLRLCDSREATLRRNCEMRLSDSDVLWLFDEDVPTQEE</sequence>
<protein>
    <submittedName>
        <fullName evidence="1">Uncharacterized protein</fullName>
    </submittedName>
</protein>
<evidence type="ECO:0000313" key="1">
    <source>
        <dbReference type="EMBL" id="QKE89109.1"/>
    </source>
</evidence>
<dbReference type="RefSeq" id="WP_171836489.1">
    <property type="nucleotide sequence ID" value="NZ_CP053708.1"/>
</dbReference>
<accession>A0A6M8HL92</accession>
<dbReference type="AlphaFoldDB" id="A0A6M8HL92"/>